<evidence type="ECO:0000256" key="5">
    <source>
        <dbReference type="ARBA" id="ARBA00023239"/>
    </source>
</evidence>
<protein>
    <submittedName>
        <fullName evidence="8">Histidine decarboxylase</fullName>
        <ecNumber evidence="8">4.1.1.22</ecNumber>
    </submittedName>
</protein>
<accession>A0ABV3FB18</accession>
<dbReference type="PANTHER" id="PTHR46101:SF2">
    <property type="entry name" value="SERINE DECARBOXYLASE"/>
    <property type="match status" value="1"/>
</dbReference>
<gene>
    <name evidence="8" type="ORF">AB0H72_19200</name>
</gene>
<dbReference type="Pfam" id="PF21780">
    <property type="entry name" value="DUF6875"/>
    <property type="match status" value="1"/>
</dbReference>
<dbReference type="InterPro" id="IPR051151">
    <property type="entry name" value="Group_II_Decarboxylase"/>
</dbReference>
<evidence type="ECO:0000313" key="9">
    <source>
        <dbReference type="Proteomes" id="UP001551658"/>
    </source>
</evidence>
<comment type="caution">
    <text evidence="8">The sequence shown here is derived from an EMBL/GenBank/DDBJ whole genome shotgun (WGS) entry which is preliminary data.</text>
</comment>
<organism evidence="8 9">
    <name type="scientific">Nocardia fusca</name>
    <dbReference type="NCBI Taxonomy" id="941183"/>
    <lineage>
        <taxon>Bacteria</taxon>
        <taxon>Bacillati</taxon>
        <taxon>Actinomycetota</taxon>
        <taxon>Actinomycetes</taxon>
        <taxon>Mycobacteriales</taxon>
        <taxon>Nocardiaceae</taxon>
        <taxon>Nocardia</taxon>
    </lineage>
</organism>
<dbReference type="Proteomes" id="UP001551658">
    <property type="component" value="Unassembled WGS sequence"/>
</dbReference>
<sequence>MILSTADQHSIGYGPRPPQELLAHLDDYIAEMRREEPYVLGFPGNLDFEFSRLSGLLDIFVNNVGDPGSTDKSDVGAKAMERAVIDFMAGLANAKPEQIYGYVAGGGSEANQFGLDRGCTMLPEAKIFCSRDAHYSIRKNARLMRKELVVVDCDATGRMDADALAAACRSEAGRGAVVVATIGTTMAGAIDDVDAIIRAAAPAGQVYIHLDAALGGLLAPFTEHRRTWGFLRDEVGSLSVSMHKMLGMPVPCAVAMCRSELVDTRVEGEYVGATDATLGCSRSGLASSLLWYSLASRGIAGLEHNARIALETAAYTATKLEDAGQHPALHPESIVVVFDRPADWICRKYHLATEGDRAHIVTVPHVRKAVVDELVRDLVDSRASSRAVAGLDATVADRLSQWLTDYIERPHDDLGRSGAICPFVEPALRAGGVVVRTAAWEPAYGAGELARVVEDAVATFESTEWAVSDPNRQAVVVALPTMPEHQWPLVDDVHRQLKRQIVEAGLMLGQFHPKCSAPAVRNTAFPIDRAPVPLFVVRRMAVHDILFLADDPHWFRTYRARFGDLYDSGRVRDTELLAYYARARVRHRNESPELE</sequence>
<evidence type="ECO:0000256" key="2">
    <source>
        <dbReference type="ARBA" id="ARBA00009533"/>
    </source>
</evidence>
<dbReference type="EC" id="4.1.1.22" evidence="8"/>
<dbReference type="RefSeq" id="WP_357980392.1">
    <property type="nucleotide sequence ID" value="NZ_JBFAIH010000011.1"/>
</dbReference>
<name>A0ABV3FB18_9NOCA</name>
<evidence type="ECO:0000256" key="1">
    <source>
        <dbReference type="ARBA" id="ARBA00001933"/>
    </source>
</evidence>
<dbReference type="GO" id="GO:0004398">
    <property type="term" value="F:histidine decarboxylase activity"/>
    <property type="evidence" value="ECO:0007669"/>
    <property type="project" value="UniProtKB-EC"/>
</dbReference>
<comment type="cofactor">
    <cofactor evidence="1 6">
        <name>pyridoxal 5'-phosphate</name>
        <dbReference type="ChEBI" id="CHEBI:597326"/>
    </cofactor>
</comment>
<keyword evidence="9" id="KW-1185">Reference proteome</keyword>
<dbReference type="InterPro" id="IPR002129">
    <property type="entry name" value="PyrdxlP-dep_de-COase"/>
</dbReference>
<evidence type="ECO:0000259" key="7">
    <source>
        <dbReference type="Pfam" id="PF21780"/>
    </source>
</evidence>
<dbReference type="Pfam" id="PF00282">
    <property type="entry name" value="Pyridoxal_deC"/>
    <property type="match status" value="1"/>
</dbReference>
<dbReference type="InterPro" id="IPR015424">
    <property type="entry name" value="PyrdxlP-dep_Trfase"/>
</dbReference>
<reference evidence="8 9" key="1">
    <citation type="submission" date="2024-06" db="EMBL/GenBank/DDBJ databases">
        <title>The Natural Products Discovery Center: Release of the First 8490 Sequenced Strains for Exploring Actinobacteria Biosynthetic Diversity.</title>
        <authorList>
            <person name="Kalkreuter E."/>
            <person name="Kautsar S.A."/>
            <person name="Yang D."/>
            <person name="Bader C.D."/>
            <person name="Teijaro C.N."/>
            <person name="Fluegel L."/>
            <person name="Davis C.M."/>
            <person name="Simpson J.R."/>
            <person name="Lauterbach L."/>
            <person name="Steele A.D."/>
            <person name="Gui C."/>
            <person name="Meng S."/>
            <person name="Li G."/>
            <person name="Viehrig K."/>
            <person name="Ye F."/>
            <person name="Su P."/>
            <person name="Kiefer A.F."/>
            <person name="Nichols A."/>
            <person name="Cepeda A.J."/>
            <person name="Yan W."/>
            <person name="Fan B."/>
            <person name="Jiang Y."/>
            <person name="Adhikari A."/>
            <person name="Zheng C.-J."/>
            <person name="Schuster L."/>
            <person name="Cowan T.M."/>
            <person name="Smanski M.J."/>
            <person name="Chevrette M.G."/>
            <person name="De Carvalho L.P.S."/>
            <person name="Shen B."/>
        </authorList>
    </citation>
    <scope>NUCLEOTIDE SEQUENCE [LARGE SCALE GENOMIC DNA]</scope>
    <source>
        <strain evidence="8 9">NPDC050671</strain>
    </source>
</reference>
<keyword evidence="3" id="KW-0210">Decarboxylase</keyword>
<dbReference type="PANTHER" id="PTHR46101">
    <property type="match status" value="1"/>
</dbReference>
<dbReference type="Gene3D" id="3.40.640.10">
    <property type="entry name" value="Type I PLP-dependent aspartate aminotransferase-like (Major domain)"/>
    <property type="match status" value="1"/>
</dbReference>
<dbReference type="NCBIfam" id="NF002748">
    <property type="entry name" value="PRK02769.1"/>
    <property type="match status" value="1"/>
</dbReference>
<feature type="domain" description="DUF6875" evidence="7">
    <location>
        <begin position="398"/>
        <end position="567"/>
    </location>
</feature>
<proteinExistence type="inferred from homology"/>
<evidence type="ECO:0000313" key="8">
    <source>
        <dbReference type="EMBL" id="MEV0364823.1"/>
    </source>
</evidence>
<dbReference type="SUPFAM" id="SSF53383">
    <property type="entry name" value="PLP-dependent transferases"/>
    <property type="match status" value="1"/>
</dbReference>
<dbReference type="EMBL" id="JBFAIH010000011">
    <property type="protein sequence ID" value="MEV0364823.1"/>
    <property type="molecule type" value="Genomic_DNA"/>
</dbReference>
<evidence type="ECO:0000256" key="3">
    <source>
        <dbReference type="ARBA" id="ARBA00022793"/>
    </source>
</evidence>
<evidence type="ECO:0000256" key="4">
    <source>
        <dbReference type="ARBA" id="ARBA00022898"/>
    </source>
</evidence>
<dbReference type="InterPro" id="IPR049240">
    <property type="entry name" value="DUF6875"/>
</dbReference>
<comment type="similarity">
    <text evidence="2 6">Belongs to the group II decarboxylase family.</text>
</comment>
<evidence type="ECO:0000256" key="6">
    <source>
        <dbReference type="RuleBase" id="RU000382"/>
    </source>
</evidence>
<keyword evidence="5 6" id="KW-0456">Lyase</keyword>
<keyword evidence="4 6" id="KW-0663">Pyridoxal phosphate</keyword>
<dbReference type="InterPro" id="IPR015421">
    <property type="entry name" value="PyrdxlP-dep_Trfase_major"/>
</dbReference>